<dbReference type="PROSITE" id="PS51265">
    <property type="entry name" value="ZF_DBF4"/>
    <property type="match status" value="1"/>
</dbReference>
<feature type="region of interest" description="Disordered" evidence="5">
    <location>
        <begin position="1319"/>
        <end position="1399"/>
    </location>
</feature>
<feature type="compositionally biased region" description="Basic and acidic residues" evidence="5">
    <location>
        <begin position="1323"/>
        <end position="1349"/>
    </location>
</feature>
<evidence type="ECO:0000313" key="8">
    <source>
        <dbReference type="Proteomes" id="UP000076502"/>
    </source>
</evidence>
<proteinExistence type="predicted"/>
<dbReference type="InterPro" id="IPR006572">
    <property type="entry name" value="Znf_DBF"/>
</dbReference>
<feature type="compositionally biased region" description="Basic and acidic residues" evidence="5">
    <location>
        <begin position="1371"/>
        <end position="1384"/>
    </location>
</feature>
<keyword evidence="3" id="KW-0862">Zinc</keyword>
<feature type="compositionally biased region" description="Basic residues" evidence="5">
    <location>
        <begin position="1385"/>
        <end position="1399"/>
    </location>
</feature>
<feature type="region of interest" description="Disordered" evidence="5">
    <location>
        <begin position="1"/>
        <end position="30"/>
    </location>
</feature>
<reference evidence="7 8" key="1">
    <citation type="submission" date="2015-07" db="EMBL/GenBank/DDBJ databases">
        <title>The genome of Dufourea novaeangliae.</title>
        <authorList>
            <person name="Pan H."/>
            <person name="Kapheim K."/>
        </authorList>
    </citation>
    <scope>NUCLEOTIDE SEQUENCE [LARGE SCALE GENOMIC DNA]</scope>
    <source>
        <strain evidence="7">0120121106</strain>
        <tissue evidence="7">Whole body</tissue>
    </source>
</reference>
<dbReference type="GO" id="GO:0031431">
    <property type="term" value="C:Dbf4-dependent protein kinase complex"/>
    <property type="evidence" value="ECO:0007669"/>
    <property type="project" value="TreeGrafter"/>
</dbReference>
<dbReference type="PANTHER" id="PTHR15375">
    <property type="entry name" value="ACTIVATOR OF S-PHASE KINASE-RELATED"/>
    <property type="match status" value="1"/>
</dbReference>
<dbReference type="PANTHER" id="PTHR15375:SF26">
    <property type="entry name" value="PROTEIN CHIFFON"/>
    <property type="match status" value="1"/>
</dbReference>
<keyword evidence="8" id="KW-1185">Reference proteome</keyword>
<sequence length="1543" mass="175731">MVSPSKIQHQEHKQPSRENKLTKHSHVRTEKDLKPLGGKSFYLDIKNHATTAKIEAKIKDLGGVIELFLVRSVNLVVSDRVNKSGYINLEKHKWGCASGGSGGPPSLRSLETPTPMPTPQTPYFSPDSTLSSSIALRGQTTQRSKSRVDAMLERALIQPQQCSVDPLYNAKSWGIPIWAVDKLQAWLDKIYSSVKDTNHLKQSKHSYQQSSTKDLKVRHLKGPYIKFEAFQRNTRPVFVELPVWPTLNFSGNPGSCPFNAKRRERPEKLRVEIKENREGIQPVKQGEDREMTRRPRTTATRARRTEQLSSGYCEICRISYRDLTKHVQSDQHLSFVRNNDNFLSLDTLINAGANVEAFLKLNRTKNIEKDCNLFSNGDRNLHDIVLPEGKVNRDSKSLGDFEVEDIKMVQCNGARRNLNLRLSSPHNLRTRAKHESGHLLRSKGSPWHEVEKPEKFYDKFEGYTIKKRAKGTIWIEEDEPEDVLIQVQELKEPKQDEYKIKAFSTELGEKCKNEKDCGDVCNKQNNSDNEDAQKSIVSYNEPNNIANTGKVRQNRDSVQYRNHEQHMNGSVKNNSNEVTLSTNENNCNDSCKISRNETVKGLNCKLQLENVTTCIKKSSEICVGVNTDVVCNGHVIKDEQGINKLLNDVDKNDVKADKPPRCFKSSRRGGRGFRGRHRLSVEERLIEDNRAYYKVEVLGSKLRSSVISNSNSQCAVQKDVDGEDRKEVPSSEKPVVVRFKRVRKSELSLLSDEAESFMFGEPRREDSSETSDDEQSSILPRETESECNDTVSSEFPGSSIDCASPVKSETIEDDSQDSLNLGRARKRRRTQAEALIKDNEDYYKFETPGSRLRYQAPLTGIKEPSPVEQTAKTQETIENVQVDEQERVYPSKPSPEVEKMQFSFEAIPASEPWYQTYQRQDEGAEFWHYFSQRDSQKPFLLPYEIENFHEILAKNQSRSESKRKGRGRSTGCMGRSPRKSPRCHASTLAIMSTIIRKREQQQQTSKLYTIDECQIIRSQADTPRPEQKVELKLDIDEELKDMVKTLDEMLNGTDNFDVNDSFEPDTTQIESNLYEPNIPKGPPSNLLELLENCHEIANCLENSSCASSECGEGNVESPSKRRKKRKNRTGWPGIKMKKKLQSKPSVDVDCGDRENVTGKDVEQVETSCDVQDTNTTDRLAEESNVRIPTSVPSISHDNEQSISVGHRKDDACLCEVYSSNITSNTCHDGTEKNDASAETLDDSVLHTNTETCTEPPHTPDICNETERNFILNKDYTFRNDLSEIEEISENDPGNDENHVFRKDVNSIAERRFIAKATIKKRQRDNTSAETCESRAELENHENLRRKETEAGIVPRKHHNANGLPRKRQQKLHSENPDSEVEHHNSVYKRSKVTSKKRMYSRKCARRDNIPSDAVFEDENCKEDSYLSITCKKQQNLRGVKRRADAVSSETQDSEVECALSGRVSPTIITTSELEQRRSSIEFQPVVRMMKIDDQVDMDHSILSVTIASNRRLRSSSSPRSNVQPPKKRLKTGRGQFGRWLKSS</sequence>
<evidence type="ECO:0000256" key="5">
    <source>
        <dbReference type="SAM" id="MobiDB-lite"/>
    </source>
</evidence>
<evidence type="ECO:0000256" key="1">
    <source>
        <dbReference type="ARBA" id="ARBA00022723"/>
    </source>
</evidence>
<evidence type="ECO:0000256" key="2">
    <source>
        <dbReference type="ARBA" id="ARBA00022771"/>
    </source>
</evidence>
<keyword evidence="1" id="KW-0479">Metal-binding</keyword>
<dbReference type="Gene3D" id="6.10.250.3410">
    <property type="entry name" value="DBF zinc finger"/>
    <property type="match status" value="1"/>
</dbReference>
<evidence type="ECO:0000256" key="4">
    <source>
        <dbReference type="PROSITE-ProRule" id="PRU00600"/>
    </source>
</evidence>
<evidence type="ECO:0000259" key="6">
    <source>
        <dbReference type="PROSITE" id="PS51265"/>
    </source>
</evidence>
<dbReference type="GO" id="GO:0010571">
    <property type="term" value="P:positive regulation of nuclear cell cycle DNA replication"/>
    <property type="evidence" value="ECO:0007669"/>
    <property type="project" value="TreeGrafter"/>
</dbReference>
<dbReference type="GO" id="GO:0008270">
    <property type="term" value="F:zinc ion binding"/>
    <property type="evidence" value="ECO:0007669"/>
    <property type="project" value="UniProtKB-KW"/>
</dbReference>
<gene>
    <name evidence="7" type="ORF">WN55_06880</name>
</gene>
<dbReference type="FunFam" id="6.10.250.3410:FF:000001">
    <property type="entry name" value="Protein DBF4 homolog A"/>
    <property type="match status" value="1"/>
</dbReference>
<dbReference type="SMART" id="SM00586">
    <property type="entry name" value="ZnF_DBF"/>
    <property type="match status" value="1"/>
</dbReference>
<feature type="region of interest" description="Disordered" evidence="5">
    <location>
        <begin position="285"/>
        <end position="304"/>
    </location>
</feature>
<feature type="region of interest" description="Disordered" evidence="5">
    <location>
        <begin position="954"/>
        <end position="982"/>
    </location>
</feature>
<organism evidence="7 8">
    <name type="scientific">Dufourea novaeangliae</name>
    <name type="common">Sweat bee</name>
    <dbReference type="NCBI Taxonomy" id="178035"/>
    <lineage>
        <taxon>Eukaryota</taxon>
        <taxon>Metazoa</taxon>
        <taxon>Ecdysozoa</taxon>
        <taxon>Arthropoda</taxon>
        <taxon>Hexapoda</taxon>
        <taxon>Insecta</taxon>
        <taxon>Pterygota</taxon>
        <taxon>Neoptera</taxon>
        <taxon>Endopterygota</taxon>
        <taxon>Hymenoptera</taxon>
        <taxon>Apocrita</taxon>
        <taxon>Aculeata</taxon>
        <taxon>Apoidea</taxon>
        <taxon>Anthophila</taxon>
        <taxon>Halictidae</taxon>
        <taxon>Rophitinae</taxon>
        <taxon>Dufourea</taxon>
    </lineage>
</organism>
<dbReference type="GO" id="GO:0043539">
    <property type="term" value="F:protein serine/threonine kinase activator activity"/>
    <property type="evidence" value="ECO:0007669"/>
    <property type="project" value="TreeGrafter"/>
</dbReference>
<feature type="compositionally biased region" description="Basic residues" evidence="5">
    <location>
        <begin position="1354"/>
        <end position="1370"/>
    </location>
</feature>
<dbReference type="STRING" id="178035.A0A154PRA1"/>
<evidence type="ECO:0000256" key="3">
    <source>
        <dbReference type="ARBA" id="ARBA00022833"/>
    </source>
</evidence>
<feature type="region of interest" description="Disordered" evidence="5">
    <location>
        <begin position="1105"/>
        <end position="1132"/>
    </location>
</feature>
<dbReference type="Proteomes" id="UP000076502">
    <property type="component" value="Unassembled WGS sequence"/>
</dbReference>
<protein>
    <submittedName>
        <fullName evidence="7">Protein chiffon</fullName>
    </submittedName>
</protein>
<feature type="region of interest" description="Disordered" evidence="5">
    <location>
        <begin position="1509"/>
        <end position="1543"/>
    </location>
</feature>
<accession>A0A154PRA1</accession>
<dbReference type="OrthoDB" id="21380at2759"/>
<name>A0A154PRA1_DUFNO</name>
<feature type="domain" description="DBF4-type" evidence="6">
    <location>
        <begin position="306"/>
        <end position="355"/>
    </location>
</feature>
<evidence type="ECO:0000313" key="7">
    <source>
        <dbReference type="EMBL" id="KZC14422.1"/>
    </source>
</evidence>
<dbReference type="InterPro" id="IPR051590">
    <property type="entry name" value="Replication_Regulatory_Kinase"/>
</dbReference>
<dbReference type="EMBL" id="KQ435078">
    <property type="protein sequence ID" value="KZC14422.1"/>
    <property type="molecule type" value="Genomic_DNA"/>
</dbReference>
<keyword evidence="2 4" id="KW-0863">Zinc-finger</keyword>
<dbReference type="OMA" id="KSEPWYQ"/>
<dbReference type="Pfam" id="PF07535">
    <property type="entry name" value="zf-DBF"/>
    <property type="match status" value="1"/>
</dbReference>
<dbReference type="GO" id="GO:1901987">
    <property type="term" value="P:regulation of cell cycle phase transition"/>
    <property type="evidence" value="ECO:0007669"/>
    <property type="project" value="TreeGrafter"/>
</dbReference>
<dbReference type="InterPro" id="IPR038545">
    <property type="entry name" value="Znf_DBF_sf"/>
</dbReference>
<feature type="compositionally biased region" description="Basic and acidic residues" evidence="5">
    <location>
        <begin position="8"/>
        <end position="30"/>
    </location>
</feature>
<dbReference type="GO" id="GO:0003676">
    <property type="term" value="F:nucleic acid binding"/>
    <property type="evidence" value="ECO:0007669"/>
    <property type="project" value="InterPro"/>
</dbReference>
<feature type="region of interest" description="Disordered" evidence="5">
    <location>
        <begin position="758"/>
        <end position="828"/>
    </location>
</feature>